<dbReference type="InterPro" id="IPR001296">
    <property type="entry name" value="Glyco_trans_1"/>
</dbReference>
<evidence type="ECO:0000259" key="5">
    <source>
        <dbReference type="Pfam" id="PF13439"/>
    </source>
</evidence>
<dbReference type="SUPFAM" id="SSF53756">
    <property type="entry name" value="UDP-Glycosyltransferase/glycogen phosphorylase"/>
    <property type="match status" value="1"/>
</dbReference>
<gene>
    <name evidence="6" type="ORF">Sya03_25740</name>
</gene>
<evidence type="ECO:0000313" key="7">
    <source>
        <dbReference type="Proteomes" id="UP000652013"/>
    </source>
</evidence>
<evidence type="ECO:0000256" key="1">
    <source>
        <dbReference type="ARBA" id="ARBA00022676"/>
    </source>
</evidence>
<feature type="region of interest" description="Disordered" evidence="3">
    <location>
        <begin position="60"/>
        <end position="79"/>
    </location>
</feature>
<keyword evidence="2 6" id="KW-0808">Transferase</keyword>
<dbReference type="AlphaFoldDB" id="A0A8J4DIL9"/>
<comment type="caution">
    <text evidence="6">The sequence shown here is derived from an EMBL/GenBank/DDBJ whole genome shotgun (WGS) entry which is preliminary data.</text>
</comment>
<dbReference type="EMBL" id="BOOY01000018">
    <property type="protein sequence ID" value="GIJ03222.1"/>
    <property type="molecule type" value="Genomic_DNA"/>
</dbReference>
<feature type="domain" description="Glycosyltransferase subfamily 4-like N-terminal" evidence="5">
    <location>
        <begin position="13"/>
        <end position="190"/>
    </location>
</feature>
<evidence type="ECO:0000259" key="4">
    <source>
        <dbReference type="Pfam" id="PF00534"/>
    </source>
</evidence>
<dbReference type="PANTHER" id="PTHR12526">
    <property type="entry name" value="GLYCOSYLTRANSFERASE"/>
    <property type="match status" value="1"/>
</dbReference>
<proteinExistence type="predicted"/>
<dbReference type="Pfam" id="PF13439">
    <property type="entry name" value="Glyco_transf_4"/>
    <property type="match status" value="1"/>
</dbReference>
<sequence>MKILFLLTDGFGIGGTIRTTFNLAATLADRGHEVEVLSTSRRRDVPNMPLDPRVRLTAVVDGRKDHPGHGAGDPDRGRPAVVYPKDDFRAYDYDLLVEKRYRAYLGGHDADAVIATRPGLIAYAAQFARRGTVKVGQEHLTRGMHRKGLRTAMAPHYRKLDALVTVSQADADDYAAHGLGTRVLFIPNSVQAPGVPPSDGAAKMVVAAGRLVASKRYDVLLRAWAKVTAQHPDWQLRIYGGGEKNTELRALVTELGLHNTVLMIGPHSPIEPEWAKGAVAAVTSDKESFGMTLVEAMRVGVPVVSTDAPYGPREIIADGVDGRLTPVGDPGALADALSELIADPARRAAMAAAALRNSERYDPAAIAERYEQLLTELAARPARRLGRLLQGPARPGTALELAPQAAQPVADTLNTPDGGVEVRLPAAAVTEGCALAWDGDGAGSVPVTPGAPVRLPDLPEGTYNLHLAAADGARQPLLAGLRDTRALLTAGPAPDGGVAVMLPFRHTTGPLAVRVWRRPAHAEMGDVHLDGARLQAHGRLFGAALADGAALELRHRTDASRTHVTPVVAAAGGWRFDLDVAAFAALLTPEPAEDYWDAWLRPGAGAEPLRLGRVLDDVMHKGLAYVLPAAVVGGYTVQPFYAIRNVLSLRVTAPAA</sequence>
<feature type="compositionally biased region" description="Basic and acidic residues" evidence="3">
    <location>
        <begin position="61"/>
        <end position="79"/>
    </location>
</feature>
<dbReference type="GO" id="GO:0016757">
    <property type="term" value="F:glycosyltransferase activity"/>
    <property type="evidence" value="ECO:0007669"/>
    <property type="project" value="UniProtKB-KW"/>
</dbReference>
<accession>A0A8J4DIL9</accession>
<protein>
    <submittedName>
        <fullName evidence="6">Glycosyl transferase family 1</fullName>
    </submittedName>
</protein>
<organism evidence="6 7">
    <name type="scientific">Spirilliplanes yamanashiensis</name>
    <dbReference type="NCBI Taxonomy" id="42233"/>
    <lineage>
        <taxon>Bacteria</taxon>
        <taxon>Bacillati</taxon>
        <taxon>Actinomycetota</taxon>
        <taxon>Actinomycetes</taxon>
        <taxon>Micromonosporales</taxon>
        <taxon>Micromonosporaceae</taxon>
        <taxon>Spirilliplanes</taxon>
    </lineage>
</organism>
<dbReference type="RefSeq" id="WP_203938493.1">
    <property type="nucleotide sequence ID" value="NZ_BAAAGJ010000005.1"/>
</dbReference>
<evidence type="ECO:0000256" key="2">
    <source>
        <dbReference type="ARBA" id="ARBA00022679"/>
    </source>
</evidence>
<dbReference type="PANTHER" id="PTHR12526:SF627">
    <property type="entry name" value="D-RHAMNOSYLTRANSFERASE WBPZ"/>
    <property type="match status" value="1"/>
</dbReference>
<dbReference type="Proteomes" id="UP000652013">
    <property type="component" value="Unassembled WGS sequence"/>
</dbReference>
<dbReference type="Gene3D" id="3.40.50.2000">
    <property type="entry name" value="Glycogen Phosphorylase B"/>
    <property type="match status" value="2"/>
</dbReference>
<dbReference type="InterPro" id="IPR028098">
    <property type="entry name" value="Glyco_trans_4-like_N"/>
</dbReference>
<name>A0A8J4DIL9_9ACTN</name>
<keyword evidence="1" id="KW-0328">Glycosyltransferase</keyword>
<dbReference type="Pfam" id="PF00534">
    <property type="entry name" value="Glycos_transf_1"/>
    <property type="match status" value="1"/>
</dbReference>
<evidence type="ECO:0000313" key="6">
    <source>
        <dbReference type="EMBL" id="GIJ03222.1"/>
    </source>
</evidence>
<keyword evidence="7" id="KW-1185">Reference proteome</keyword>
<feature type="domain" description="Glycosyl transferase family 1" evidence="4">
    <location>
        <begin position="199"/>
        <end position="354"/>
    </location>
</feature>
<evidence type="ECO:0000256" key="3">
    <source>
        <dbReference type="SAM" id="MobiDB-lite"/>
    </source>
</evidence>
<reference evidence="6" key="1">
    <citation type="submission" date="2021-01" db="EMBL/GenBank/DDBJ databases">
        <title>Whole genome shotgun sequence of Spirilliplanes yamanashiensis NBRC 15828.</title>
        <authorList>
            <person name="Komaki H."/>
            <person name="Tamura T."/>
        </authorList>
    </citation>
    <scope>NUCLEOTIDE SEQUENCE</scope>
    <source>
        <strain evidence="6">NBRC 15828</strain>
    </source>
</reference>